<comment type="function">
    <text evidence="1 8">Involved in inositol deacylation of GPI-anchored proteins which plays important roles in the quality control and ER-associated degradation of GPI-anchored proteins.</text>
</comment>
<evidence type="ECO:0000256" key="4">
    <source>
        <dbReference type="ARBA" id="ARBA00015856"/>
    </source>
</evidence>
<dbReference type="InterPro" id="IPR012908">
    <property type="entry name" value="PGAP1-ab_dom-like"/>
</dbReference>
<evidence type="ECO:0000313" key="10">
    <source>
        <dbReference type="EMBL" id="KAH7139635.1"/>
    </source>
</evidence>
<keyword evidence="8 10" id="KW-0378">Hydrolase</keyword>
<dbReference type="PANTHER" id="PTHR48182">
    <property type="entry name" value="PROTEIN SERAC1"/>
    <property type="match status" value="1"/>
</dbReference>
<comment type="similarity">
    <text evidence="8">Belongs to the GPI inositol-deacylase family.</text>
</comment>
<name>A0A9P9EK42_9HYPO</name>
<dbReference type="EC" id="3.1.-.-" evidence="8"/>
<gene>
    <name evidence="10" type="ORF">B0J13DRAFT_558279</name>
</gene>
<keyword evidence="8" id="KW-0653">Protein transport</keyword>
<protein>
    <recommendedName>
        <fullName evidence="4 8">GPI inositol-deacylase</fullName>
        <ecNumber evidence="8">3.1.-.-</ecNumber>
    </recommendedName>
</protein>
<evidence type="ECO:0000256" key="2">
    <source>
        <dbReference type="ARBA" id="ARBA00004173"/>
    </source>
</evidence>
<keyword evidence="8" id="KW-0813">Transport</keyword>
<sequence length="577" mass="65247">MDPIFAGIAVLVLAVAIPTLLATLTLKTYLTGLSLVVFISFSYLWLLEKLVPSPSASRLQAEHGLVELYSTATSSPSHGHHRRDDDTCTTIVFVHGLGANPAKTWTVEDQDTPCFWITDLFPDDLKKDRVQSSVRLAVFNYNSFWVRNSNMRLRDTARSLVQGLSFRQKSINERLILVGHSYGGIVIKQALVMKPDLKSRIRGVVFLGTPHQGTSFNRYGILASYILAPLDPDVEIMRILAPDSEVLEALQSDFERYYGDTRRKYFYEQKKMERKFLGPVTWLREYVVTKRSATHGACEIDKIELETDHRGLNKFPGRDSNYGFVYQALINMIPQACMIPADEFRCLHGDQSDADYPGRLLWYHERIGPNGYPVGVRVGPEHSNPTVGPIDKTILTCRRTANALLRYRTDHLDPGSYRVTWIFWFVGGRNFPTSSEAMPRCFIPHPQQPPENSVCERFFPSTAAKDGAPDPDSSFFFPWELHCSVGRPREYGRFLDTSVDPNKHRLAADVLLEPGFSDKVLEPGFWRTLKNTGWCEVDGQPFQVGQDGEIGLVIGNWFKPQWIGGFSFGGARIELVE</sequence>
<dbReference type="InterPro" id="IPR029058">
    <property type="entry name" value="AB_hydrolase_fold"/>
</dbReference>
<reference evidence="10" key="1">
    <citation type="journal article" date="2021" name="Nat. Commun.">
        <title>Genetic determinants of endophytism in the Arabidopsis root mycobiome.</title>
        <authorList>
            <person name="Mesny F."/>
            <person name="Miyauchi S."/>
            <person name="Thiergart T."/>
            <person name="Pickel B."/>
            <person name="Atanasova L."/>
            <person name="Karlsson M."/>
            <person name="Huettel B."/>
            <person name="Barry K.W."/>
            <person name="Haridas S."/>
            <person name="Chen C."/>
            <person name="Bauer D."/>
            <person name="Andreopoulos W."/>
            <person name="Pangilinan J."/>
            <person name="LaButti K."/>
            <person name="Riley R."/>
            <person name="Lipzen A."/>
            <person name="Clum A."/>
            <person name="Drula E."/>
            <person name="Henrissat B."/>
            <person name="Kohler A."/>
            <person name="Grigoriev I.V."/>
            <person name="Martin F.M."/>
            <person name="Hacquard S."/>
        </authorList>
    </citation>
    <scope>NUCLEOTIDE SEQUENCE</scope>
    <source>
        <strain evidence="10">MPI-CAGE-AT-0021</strain>
    </source>
</reference>
<feature type="transmembrane region" description="Helical" evidence="8">
    <location>
        <begin position="6"/>
        <end position="24"/>
    </location>
</feature>
<evidence type="ECO:0000259" key="9">
    <source>
        <dbReference type="Pfam" id="PF07819"/>
    </source>
</evidence>
<dbReference type="AlphaFoldDB" id="A0A9P9EK42"/>
<dbReference type="GO" id="GO:0016788">
    <property type="term" value="F:hydrolase activity, acting on ester bonds"/>
    <property type="evidence" value="ECO:0007669"/>
    <property type="project" value="InterPro"/>
</dbReference>
<dbReference type="GO" id="GO:0015031">
    <property type="term" value="P:protein transport"/>
    <property type="evidence" value="ECO:0007669"/>
    <property type="project" value="UniProtKB-KW"/>
</dbReference>
<dbReference type="InterPro" id="IPR052374">
    <property type="entry name" value="SERAC1"/>
</dbReference>
<dbReference type="Gene3D" id="3.40.50.1820">
    <property type="entry name" value="alpha/beta hydrolase"/>
    <property type="match status" value="1"/>
</dbReference>
<dbReference type="EMBL" id="JAGMUU010000014">
    <property type="protein sequence ID" value="KAH7139635.1"/>
    <property type="molecule type" value="Genomic_DNA"/>
</dbReference>
<dbReference type="PANTHER" id="PTHR48182:SF2">
    <property type="entry name" value="PROTEIN SERAC1"/>
    <property type="match status" value="1"/>
</dbReference>
<keyword evidence="8" id="KW-1133">Transmembrane helix</keyword>
<dbReference type="SUPFAM" id="SSF53474">
    <property type="entry name" value="alpha/beta-Hydrolases"/>
    <property type="match status" value="1"/>
</dbReference>
<feature type="domain" description="GPI inositol-deacylase PGAP1-like alpha/beta" evidence="9">
    <location>
        <begin position="167"/>
        <end position="215"/>
    </location>
</feature>
<evidence type="ECO:0000256" key="3">
    <source>
        <dbReference type="ARBA" id="ARBA00004370"/>
    </source>
</evidence>
<accession>A0A9P9EK42</accession>
<evidence type="ECO:0000256" key="8">
    <source>
        <dbReference type="RuleBase" id="RU365011"/>
    </source>
</evidence>
<comment type="caution">
    <text evidence="8">Lacks conserved residue(s) required for the propagation of feature annotation.</text>
</comment>
<comment type="caution">
    <text evidence="10">The sequence shown here is derived from an EMBL/GenBank/DDBJ whole genome shotgun (WGS) entry which is preliminary data.</text>
</comment>
<evidence type="ECO:0000256" key="5">
    <source>
        <dbReference type="ARBA" id="ARBA00022824"/>
    </source>
</evidence>
<dbReference type="Pfam" id="PF07819">
    <property type="entry name" value="PGAP1"/>
    <property type="match status" value="1"/>
</dbReference>
<comment type="subcellular location">
    <subcellularLocation>
        <location evidence="8">Endoplasmic reticulum membrane</location>
    </subcellularLocation>
    <subcellularLocation>
        <location evidence="3">Membrane</location>
    </subcellularLocation>
    <subcellularLocation>
        <location evidence="2">Mitochondrion</location>
    </subcellularLocation>
</comment>
<proteinExistence type="inferred from homology"/>
<keyword evidence="7 8" id="KW-0472">Membrane</keyword>
<dbReference type="Proteomes" id="UP000717696">
    <property type="component" value="Unassembled WGS sequence"/>
</dbReference>
<evidence type="ECO:0000256" key="7">
    <source>
        <dbReference type="ARBA" id="ARBA00023136"/>
    </source>
</evidence>
<dbReference type="GO" id="GO:0005739">
    <property type="term" value="C:mitochondrion"/>
    <property type="evidence" value="ECO:0007669"/>
    <property type="project" value="UniProtKB-SubCell"/>
</dbReference>
<evidence type="ECO:0000313" key="11">
    <source>
        <dbReference type="Proteomes" id="UP000717696"/>
    </source>
</evidence>
<dbReference type="GO" id="GO:0005789">
    <property type="term" value="C:endoplasmic reticulum membrane"/>
    <property type="evidence" value="ECO:0007669"/>
    <property type="project" value="UniProtKB-SubCell"/>
</dbReference>
<keyword evidence="8" id="KW-0812">Transmembrane</keyword>
<keyword evidence="5 8" id="KW-0256">Endoplasmic reticulum</keyword>
<feature type="transmembrane region" description="Helical" evidence="8">
    <location>
        <begin position="29"/>
        <end position="47"/>
    </location>
</feature>
<evidence type="ECO:0000256" key="1">
    <source>
        <dbReference type="ARBA" id="ARBA00003496"/>
    </source>
</evidence>
<keyword evidence="11" id="KW-1185">Reference proteome</keyword>
<organism evidence="10 11">
    <name type="scientific">Dactylonectria estremocensis</name>
    <dbReference type="NCBI Taxonomy" id="1079267"/>
    <lineage>
        <taxon>Eukaryota</taxon>
        <taxon>Fungi</taxon>
        <taxon>Dikarya</taxon>
        <taxon>Ascomycota</taxon>
        <taxon>Pezizomycotina</taxon>
        <taxon>Sordariomycetes</taxon>
        <taxon>Hypocreomycetidae</taxon>
        <taxon>Hypocreales</taxon>
        <taxon>Nectriaceae</taxon>
        <taxon>Dactylonectria</taxon>
    </lineage>
</organism>
<evidence type="ECO:0000256" key="6">
    <source>
        <dbReference type="ARBA" id="ARBA00023128"/>
    </source>
</evidence>
<dbReference type="OrthoDB" id="7464126at2759"/>
<keyword evidence="6" id="KW-0496">Mitochondrion</keyword>